<sequence>MAITPERFLAGIRLNPVNLLLLEKLPALGLPQCMLTAGCLFQTIWNLKTGKDPEHGIKDYDVFYFDDRDLSWEAENEVIRCAGALLGNLADKVDIKNQARVHLWYGAKFGKDFPAFKRTEDGIDHYLISCTRLGVRVSDGGLYAPDNLDDMWHGRLRMNPLNVQPELFGRKCEQYRQRWPWLRIGSEAAIDEPR</sequence>
<dbReference type="RefSeq" id="WP_016733401.1">
    <property type="nucleotide sequence ID" value="NZ_CP013532.1"/>
</dbReference>
<proteinExistence type="predicted"/>
<dbReference type="Proteomes" id="UP000078551">
    <property type="component" value="Chromosome"/>
</dbReference>
<gene>
    <name evidence="1" type="ORF">AMC81_CH02691</name>
    <name evidence="2" type="ORF">HER27_006205</name>
</gene>
<organism evidence="2 4">
    <name type="scientific">Rhizobium phaseoli</name>
    <dbReference type="NCBI Taxonomy" id="396"/>
    <lineage>
        <taxon>Bacteria</taxon>
        <taxon>Pseudomonadati</taxon>
        <taxon>Pseudomonadota</taxon>
        <taxon>Alphaproteobacteria</taxon>
        <taxon>Hyphomicrobiales</taxon>
        <taxon>Rhizobiaceae</taxon>
        <taxon>Rhizobium/Agrobacterium group</taxon>
        <taxon>Rhizobium</taxon>
    </lineage>
</organism>
<evidence type="ECO:0000313" key="1">
    <source>
        <dbReference type="EMBL" id="ANL85451.1"/>
    </source>
</evidence>
<dbReference type="EMBL" id="CP064931">
    <property type="protein sequence ID" value="QPK10149.1"/>
    <property type="molecule type" value="Genomic_DNA"/>
</dbReference>
<dbReference type="InterPro" id="IPR009267">
    <property type="entry name" value="NTP_transf_6"/>
</dbReference>
<evidence type="ECO:0000313" key="3">
    <source>
        <dbReference type="Proteomes" id="UP000078551"/>
    </source>
</evidence>
<name>A0A192TBN8_9HYPH</name>
<dbReference type="EMBL" id="CP013568">
    <property type="protein sequence ID" value="ANL85451.1"/>
    <property type="molecule type" value="Genomic_DNA"/>
</dbReference>
<dbReference type="AlphaFoldDB" id="A0A192TBN8"/>
<dbReference type="Proteomes" id="UP000540266">
    <property type="component" value="Chromosome"/>
</dbReference>
<evidence type="ECO:0000313" key="2">
    <source>
        <dbReference type="EMBL" id="QPK10149.1"/>
    </source>
</evidence>
<dbReference type="PANTHER" id="PTHR39166:SF1">
    <property type="entry name" value="BLL1166 PROTEIN"/>
    <property type="match status" value="1"/>
</dbReference>
<dbReference type="GeneID" id="45957977"/>
<reference evidence="2 4" key="2">
    <citation type="submission" date="2020-11" db="EMBL/GenBank/DDBJ databases">
        <title>Indigenous Rhizobia Nodulating Common beans in Western Kenya.</title>
        <authorList>
            <person name="Wekesa C.S."/>
            <person name="Oelmueller R."/>
            <person name="Furch A.C."/>
        </authorList>
    </citation>
    <scope>NUCLEOTIDE SEQUENCE [LARGE SCALE GENOMIC DNA]</scope>
    <source>
        <strain evidence="4">BS3</strain>
        <strain evidence="2">S3</strain>
    </source>
</reference>
<dbReference type="STRING" id="396.AMC85_CH02694"/>
<evidence type="ECO:0000313" key="4">
    <source>
        <dbReference type="Proteomes" id="UP000540266"/>
    </source>
</evidence>
<dbReference type="Pfam" id="PF06042">
    <property type="entry name" value="NTP_transf_6"/>
    <property type="match status" value="1"/>
</dbReference>
<accession>A0A192TBN8</accession>
<reference evidence="1 3" key="1">
    <citation type="submission" date="2015-11" db="EMBL/GenBank/DDBJ databases">
        <title>The limits of bacterial species coexistence and the symbiotic plasmid transference in sympatric Rhizobium populations.</title>
        <authorList>
            <person name="Perez-Carrascal O.M."/>
            <person name="VanInsberghe D."/>
            <person name="Juarez S."/>
            <person name="Polz M.F."/>
            <person name="Vinuesa P."/>
            <person name="Gonzalez V."/>
        </authorList>
    </citation>
    <scope>NUCLEOTIDE SEQUENCE [LARGE SCALE GENOMIC DNA]</scope>
    <source>
        <strain evidence="1 3">N771</strain>
    </source>
</reference>
<protein>
    <submittedName>
        <fullName evidence="2">Nucleotidyltransferase family protein</fullName>
    </submittedName>
</protein>
<keyword evidence="3" id="KW-1185">Reference proteome</keyword>
<dbReference type="PANTHER" id="PTHR39166">
    <property type="entry name" value="BLL1166 PROTEIN"/>
    <property type="match status" value="1"/>
</dbReference>